<accession>A0A4R5PQ03</accession>
<dbReference type="InterPro" id="IPR046161">
    <property type="entry name" value="DUF6163"/>
</dbReference>
<dbReference type="RefSeq" id="WP_133283786.1">
    <property type="nucleotide sequence ID" value="NZ_SMSI01000001.1"/>
</dbReference>
<proteinExistence type="predicted"/>
<keyword evidence="1" id="KW-1133">Transmembrane helix</keyword>
<dbReference type="EMBL" id="SMSI01000001">
    <property type="protein sequence ID" value="TDH38953.1"/>
    <property type="molecule type" value="Genomic_DNA"/>
</dbReference>
<feature type="transmembrane region" description="Helical" evidence="1">
    <location>
        <begin position="20"/>
        <end position="40"/>
    </location>
</feature>
<comment type="caution">
    <text evidence="2">The sequence shown here is derived from an EMBL/GenBank/DDBJ whole genome shotgun (WGS) entry which is preliminary data.</text>
</comment>
<evidence type="ECO:0000313" key="3">
    <source>
        <dbReference type="Proteomes" id="UP000295131"/>
    </source>
</evidence>
<feature type="transmembrane region" description="Helical" evidence="1">
    <location>
        <begin position="61"/>
        <end position="93"/>
    </location>
</feature>
<feature type="transmembrane region" description="Helical" evidence="1">
    <location>
        <begin position="113"/>
        <end position="134"/>
    </location>
</feature>
<reference evidence="2 3" key="1">
    <citation type="journal article" date="2013" name="Int. J. Syst. Evol. Microbiol.">
        <title>Hoeflea suaedae sp. nov., an endophytic bacterium isolated from the root of the halophyte Suaeda maritima.</title>
        <authorList>
            <person name="Chung E.J."/>
            <person name="Park J.A."/>
            <person name="Pramanik P."/>
            <person name="Bibi F."/>
            <person name="Jeon C.O."/>
            <person name="Chung Y.R."/>
        </authorList>
    </citation>
    <scope>NUCLEOTIDE SEQUENCE [LARGE SCALE GENOMIC DNA]</scope>
    <source>
        <strain evidence="2 3">YC6898</strain>
    </source>
</reference>
<protein>
    <submittedName>
        <fullName evidence="2">Uncharacterized protein</fullName>
    </submittedName>
</protein>
<keyword evidence="1" id="KW-0812">Transmembrane</keyword>
<dbReference type="Pfam" id="PF19660">
    <property type="entry name" value="DUF6163"/>
    <property type="match status" value="1"/>
</dbReference>
<name>A0A4R5PQ03_9HYPH</name>
<evidence type="ECO:0000313" key="2">
    <source>
        <dbReference type="EMBL" id="TDH38953.1"/>
    </source>
</evidence>
<dbReference type="Proteomes" id="UP000295131">
    <property type="component" value="Unassembled WGS sequence"/>
</dbReference>
<sequence>MVDSDIETGPAIESGLLDTLYMIFMRVVALSCLMSALYYWGRLTGYTMGGGFRFDVLPAHWQLAIACLSVLFPIAALGLWLGAAWGVVIWCLAAGGEVVMYHFMTNLFGTRPFVVLLSVLVVGLFVALRLAMALRNWQDRRQGRK</sequence>
<organism evidence="2 3">
    <name type="scientific">Pseudohoeflea suaedae</name>
    <dbReference type="NCBI Taxonomy" id="877384"/>
    <lineage>
        <taxon>Bacteria</taxon>
        <taxon>Pseudomonadati</taxon>
        <taxon>Pseudomonadota</taxon>
        <taxon>Alphaproteobacteria</taxon>
        <taxon>Hyphomicrobiales</taxon>
        <taxon>Rhizobiaceae</taxon>
        <taxon>Pseudohoeflea</taxon>
    </lineage>
</organism>
<gene>
    <name evidence="2" type="ORF">E2A64_07640</name>
</gene>
<dbReference type="AlphaFoldDB" id="A0A4R5PQ03"/>
<evidence type="ECO:0000256" key="1">
    <source>
        <dbReference type="SAM" id="Phobius"/>
    </source>
</evidence>
<keyword evidence="1" id="KW-0472">Membrane</keyword>
<keyword evidence="3" id="KW-1185">Reference proteome</keyword>